<protein>
    <submittedName>
        <fullName evidence="1">Uncharacterized protein</fullName>
    </submittedName>
</protein>
<dbReference type="Proteomes" id="UP000067626">
    <property type="component" value="Chromosome"/>
</dbReference>
<proteinExistence type="predicted"/>
<reference evidence="1 2" key="1">
    <citation type="submission" date="2015-07" db="EMBL/GenBank/DDBJ databases">
        <title>Genome analysis of myxobacterium Chondromyces crocatus Cm c5 reveals a high potential for natural compound synthesis and the genetic basis for the loss of fruiting body formation.</title>
        <authorList>
            <person name="Zaburannyi N."/>
            <person name="Bunk B."/>
            <person name="Maier J."/>
            <person name="Overmann J."/>
            <person name="Mueller R."/>
        </authorList>
    </citation>
    <scope>NUCLEOTIDE SEQUENCE [LARGE SCALE GENOMIC DNA]</scope>
    <source>
        <strain evidence="1 2">Cm c5</strain>
    </source>
</reference>
<organism evidence="1 2">
    <name type="scientific">Chondromyces crocatus</name>
    <dbReference type="NCBI Taxonomy" id="52"/>
    <lineage>
        <taxon>Bacteria</taxon>
        <taxon>Pseudomonadati</taxon>
        <taxon>Myxococcota</taxon>
        <taxon>Polyangia</taxon>
        <taxon>Polyangiales</taxon>
        <taxon>Polyangiaceae</taxon>
        <taxon>Chondromyces</taxon>
    </lineage>
</organism>
<dbReference type="EMBL" id="CP012159">
    <property type="protein sequence ID" value="AKT37481.1"/>
    <property type="molecule type" value="Genomic_DNA"/>
</dbReference>
<evidence type="ECO:0000313" key="1">
    <source>
        <dbReference type="EMBL" id="AKT37481.1"/>
    </source>
</evidence>
<gene>
    <name evidence="1" type="ORF">CMC5_016220</name>
</gene>
<dbReference type="AlphaFoldDB" id="A0A0K1E9C3"/>
<evidence type="ECO:0000313" key="2">
    <source>
        <dbReference type="Proteomes" id="UP000067626"/>
    </source>
</evidence>
<sequence length="68" mass="7735">MNAVTTPDQEFSIVTPNGHLRVQGRMEAMRRGEEASRKTDHCIEVIRDDGRLTFIFWDGTLQGCVQRG</sequence>
<dbReference type="OrthoDB" id="9881209at2"/>
<dbReference type="KEGG" id="ccro:CMC5_016220"/>
<keyword evidence="2" id="KW-1185">Reference proteome</keyword>
<dbReference type="RefSeq" id="WP_050429846.1">
    <property type="nucleotide sequence ID" value="NZ_CP012159.1"/>
</dbReference>
<accession>A0A0K1E9C3</accession>
<name>A0A0K1E9C3_CHOCO</name>